<dbReference type="AlphaFoldDB" id="A5YSZ3"/>
<feature type="compositionally biased region" description="Polar residues" evidence="1">
    <location>
        <begin position="9"/>
        <end position="37"/>
    </location>
</feature>
<evidence type="ECO:0008006" key="4">
    <source>
        <dbReference type="Google" id="ProtNLM"/>
    </source>
</evidence>
<keyword evidence="2" id="KW-0812">Transmembrane</keyword>
<evidence type="ECO:0000256" key="1">
    <source>
        <dbReference type="SAM" id="MobiDB-lite"/>
    </source>
</evidence>
<name>A5YSZ3_9EURY</name>
<feature type="transmembrane region" description="Helical" evidence="2">
    <location>
        <begin position="107"/>
        <end position="126"/>
    </location>
</feature>
<keyword evidence="2" id="KW-1133">Transmembrane helix</keyword>
<organism evidence="3">
    <name type="scientific">uncultured haloarchaeon</name>
    <dbReference type="NCBI Taxonomy" id="160804"/>
    <lineage>
        <taxon>Archaea</taxon>
        <taxon>Methanobacteriati</taxon>
        <taxon>Methanobacteriota</taxon>
        <taxon>Stenosarchaea group</taxon>
        <taxon>Halobacteria</taxon>
        <taxon>Halobacteriales</taxon>
        <taxon>Halobacteriaceae</taxon>
        <taxon>environmental samples</taxon>
    </lineage>
</organism>
<protein>
    <recommendedName>
        <fullName evidence="4">DUF456 domain-containing protein</fullName>
    </recommendedName>
</protein>
<sequence>MSKERQEQRTNTTSQNDGGRLSESGSTVSSKPVSNRTSWSGLLKRTYNVLNSKSGSTRATDSSSSAVLGGLMFVGALIAGAIPLPLSWIAGVGIGSIVGKKTGNGSPILATGVGALIGLVFGLTFAPSFFGLGIILTLLLTVVSAVVGGVGFLVLEE</sequence>
<feature type="transmembrane region" description="Helical" evidence="2">
    <location>
        <begin position="71"/>
        <end position="95"/>
    </location>
</feature>
<evidence type="ECO:0000256" key="2">
    <source>
        <dbReference type="SAM" id="Phobius"/>
    </source>
</evidence>
<evidence type="ECO:0000313" key="3">
    <source>
        <dbReference type="EMBL" id="ABQ76100.1"/>
    </source>
</evidence>
<dbReference type="EMBL" id="EF584000">
    <property type="protein sequence ID" value="ABQ76100.1"/>
    <property type="molecule type" value="Genomic_DNA"/>
</dbReference>
<accession>A5YSZ3</accession>
<feature type="transmembrane region" description="Helical" evidence="2">
    <location>
        <begin position="132"/>
        <end position="155"/>
    </location>
</feature>
<keyword evidence="2" id="KW-0472">Membrane</keyword>
<feature type="region of interest" description="Disordered" evidence="1">
    <location>
        <begin position="1"/>
        <end position="37"/>
    </location>
</feature>
<proteinExistence type="predicted"/>
<reference evidence="3" key="1">
    <citation type="journal article" date="2007" name="ISME J.">
        <title>Genomic plasticity in prokaryotes: the case of the square haloarchaeon.</title>
        <authorList>
            <person name="Cuadros-Orellana S."/>
            <person name="Martin-Cuadrado A.B."/>
            <person name="Legault B."/>
            <person name="D'Auria G."/>
            <person name="Zhaxybayeva O."/>
            <person name="Papke R.T."/>
            <person name="Rodriguez-Valera F."/>
        </authorList>
    </citation>
    <scope>NUCLEOTIDE SEQUENCE</scope>
</reference>